<dbReference type="InterPro" id="IPR001296">
    <property type="entry name" value="Glyco_trans_1"/>
</dbReference>
<sequence>MGKMVGGGVEQLILNAFQSVDHDKYLFDFIIDSDSTIIPKRQIHEFGGEIFLISPYQNLFKYFSDLNRILRQKQYEIVHANISTLNIFPLFIAWVNKVPVRISHTHNLIAKSDGFKKNFLKYSLRLFSNFFANAYVAPTYETGRWLFGRQIADKKLLILKNGVNISKFKFDSTVRIKLRKQLKIRDEDILIGDFGRLVKGKKHIFAMKVLQKMHKLNPKYKLLIIGEGPQRDYLTKIAASNDFMFLLPNRSNIEDYYSAVDGIIFPSSREAFGMVAVEAQISGLQVFVSKGVPDDVDFKQDLIVRISNWNVDSWCSKIINKINTNRINFDKSAFNSGFSLQNLGMTLQNYYDQQLEIRGIYGENTNNNHTKL</sequence>
<dbReference type="Pfam" id="PF00534">
    <property type="entry name" value="Glycos_transf_1"/>
    <property type="match status" value="1"/>
</dbReference>
<protein>
    <submittedName>
        <fullName evidence="3">Glycosyl transferase</fullName>
    </submittedName>
</protein>
<dbReference type="PANTHER" id="PTHR45947:SF3">
    <property type="entry name" value="SULFOQUINOVOSYL TRANSFERASE SQD2"/>
    <property type="match status" value="1"/>
</dbReference>
<organism evidence="3 4">
    <name type="scientific">Secundilactobacillus mixtipabuli</name>
    <dbReference type="NCBI Taxonomy" id="1435342"/>
    <lineage>
        <taxon>Bacteria</taxon>
        <taxon>Bacillati</taxon>
        <taxon>Bacillota</taxon>
        <taxon>Bacilli</taxon>
        <taxon>Lactobacillales</taxon>
        <taxon>Lactobacillaceae</taxon>
        <taxon>Secundilactobacillus</taxon>
    </lineage>
</organism>
<keyword evidence="4" id="KW-1185">Reference proteome</keyword>
<accession>A0A1Z5IC37</accession>
<dbReference type="AlphaFoldDB" id="A0A1Z5IC37"/>
<proteinExistence type="predicted"/>
<dbReference type="InterPro" id="IPR028098">
    <property type="entry name" value="Glyco_trans_4-like_N"/>
</dbReference>
<dbReference type="Gene3D" id="3.40.50.2000">
    <property type="entry name" value="Glycogen Phosphorylase B"/>
    <property type="match status" value="2"/>
</dbReference>
<dbReference type="EMBL" id="BCMF01000005">
    <property type="protein sequence ID" value="GAW99217.1"/>
    <property type="molecule type" value="Genomic_DNA"/>
</dbReference>
<dbReference type="Pfam" id="PF13439">
    <property type="entry name" value="Glyco_transf_4"/>
    <property type="match status" value="1"/>
</dbReference>
<evidence type="ECO:0000259" key="2">
    <source>
        <dbReference type="Pfam" id="PF13439"/>
    </source>
</evidence>
<evidence type="ECO:0000313" key="3">
    <source>
        <dbReference type="EMBL" id="GAW99217.1"/>
    </source>
</evidence>
<dbReference type="GO" id="GO:0016757">
    <property type="term" value="F:glycosyltransferase activity"/>
    <property type="evidence" value="ECO:0007669"/>
    <property type="project" value="InterPro"/>
</dbReference>
<dbReference type="Proteomes" id="UP000198374">
    <property type="component" value="Unassembled WGS sequence"/>
</dbReference>
<dbReference type="OrthoDB" id="9804196at2"/>
<comment type="caution">
    <text evidence="3">The sequence shown here is derived from an EMBL/GenBank/DDBJ whole genome shotgun (WGS) entry which is preliminary data.</text>
</comment>
<feature type="domain" description="Glycosyltransferase subfamily 4-like N-terminal" evidence="2">
    <location>
        <begin position="7"/>
        <end position="166"/>
    </location>
</feature>
<gene>
    <name evidence="3" type="ORF">IWT30_01178</name>
</gene>
<evidence type="ECO:0000259" key="1">
    <source>
        <dbReference type="Pfam" id="PF00534"/>
    </source>
</evidence>
<keyword evidence="3" id="KW-0808">Transferase</keyword>
<name>A0A1Z5IC37_9LACO</name>
<dbReference type="PANTHER" id="PTHR45947">
    <property type="entry name" value="SULFOQUINOVOSYL TRANSFERASE SQD2"/>
    <property type="match status" value="1"/>
</dbReference>
<reference evidence="3 4" key="1">
    <citation type="submission" date="2015-11" db="EMBL/GenBank/DDBJ databases">
        <title>Draft genome sequences of new species of the genus Lactobacillus isolated from orchardgrass silage.</title>
        <authorList>
            <person name="Tohno M."/>
            <person name="Tanizawa Y."/>
            <person name="Arita M."/>
        </authorList>
    </citation>
    <scope>NUCLEOTIDE SEQUENCE [LARGE SCALE GENOMIC DNA]</scope>
    <source>
        <strain evidence="3 4">IWT30</strain>
    </source>
</reference>
<feature type="domain" description="Glycosyl transferase family 1" evidence="1">
    <location>
        <begin position="176"/>
        <end position="290"/>
    </location>
</feature>
<dbReference type="SUPFAM" id="SSF53756">
    <property type="entry name" value="UDP-Glycosyltransferase/glycogen phosphorylase"/>
    <property type="match status" value="1"/>
</dbReference>
<evidence type="ECO:0000313" key="4">
    <source>
        <dbReference type="Proteomes" id="UP000198374"/>
    </source>
</evidence>
<dbReference type="InterPro" id="IPR050194">
    <property type="entry name" value="Glycosyltransferase_grp1"/>
</dbReference>